<evidence type="ECO:0000256" key="1">
    <source>
        <dbReference type="ARBA" id="ARBA00004496"/>
    </source>
</evidence>
<dbReference type="PRINTS" id="PR00981">
    <property type="entry name" value="TRNASYNTHSER"/>
</dbReference>
<dbReference type="Gene3D" id="3.30.930.10">
    <property type="entry name" value="Bira Bifunctional Protein, Domain 2"/>
    <property type="match status" value="1"/>
</dbReference>
<comment type="pathway">
    <text evidence="2">Aminoacyl-tRNA biosynthesis; selenocysteinyl-tRNA(Sec) biosynthesis; L-seryl-tRNA(Sec) from L-serine and tRNA(Sec): step 1/1.</text>
</comment>
<evidence type="ECO:0000313" key="16">
    <source>
        <dbReference type="EMBL" id="SUZ91736.1"/>
    </source>
</evidence>
<dbReference type="PANTHER" id="PTHR43697:SF1">
    <property type="entry name" value="SERINE--TRNA LIGASE"/>
    <property type="match status" value="1"/>
</dbReference>
<dbReference type="GO" id="GO:0005737">
    <property type="term" value="C:cytoplasm"/>
    <property type="evidence" value="ECO:0007669"/>
    <property type="project" value="UniProtKB-SubCell"/>
</dbReference>
<evidence type="ECO:0000256" key="13">
    <source>
        <dbReference type="ARBA" id="ARBA00047929"/>
    </source>
</evidence>
<organism evidence="16">
    <name type="scientific">marine metagenome</name>
    <dbReference type="NCBI Taxonomy" id="408172"/>
    <lineage>
        <taxon>unclassified sequences</taxon>
        <taxon>metagenomes</taxon>
        <taxon>ecological metagenomes</taxon>
    </lineage>
</organism>
<evidence type="ECO:0000259" key="15">
    <source>
        <dbReference type="PROSITE" id="PS50862"/>
    </source>
</evidence>
<sequence>VNDIKQLLFSKLEIIPNIPHDSVPIGKDETSNVVIREWGEPTTADFELKSHVDLGTNLGLFDLERGSKISGSGFPLLTGLGSKLERELINFMLDVHVAEHGYKEIFPPFLTRSKAPHTCGQLPKFSDDMYYIEKDELYLIPTAEVPLTNLFADEIIDVNNLPSNYTAYSACFRREAGSYGKDTRGLLRLHQFNKVEMVKFVTPDSSYDELEKLTKQAEIILQKLGLHYRVIELCTGDLSFAAAKCYDLEVWAPGEKKWLEVSSCSNFEDFQARRGNIRYRQATDKKVDYLHTLNGSGLATPRLMVALLETYQSSDGKISLPEVLHQPMGMEVLG</sequence>
<dbReference type="GO" id="GO:0006434">
    <property type="term" value="P:seryl-tRNA aminoacylation"/>
    <property type="evidence" value="ECO:0007669"/>
    <property type="project" value="InterPro"/>
</dbReference>
<keyword evidence="7" id="KW-0547">Nucleotide-binding</keyword>
<dbReference type="InterPro" id="IPR006195">
    <property type="entry name" value="aa-tRNA-synth_II"/>
</dbReference>
<evidence type="ECO:0000256" key="2">
    <source>
        <dbReference type="ARBA" id="ARBA00005045"/>
    </source>
</evidence>
<comment type="subcellular location">
    <subcellularLocation>
        <location evidence="1">Cytoplasm</location>
    </subcellularLocation>
</comment>
<dbReference type="InterPro" id="IPR002317">
    <property type="entry name" value="Ser-tRNA-ligase_type_1"/>
</dbReference>
<evidence type="ECO:0000256" key="5">
    <source>
        <dbReference type="ARBA" id="ARBA00022490"/>
    </source>
</evidence>
<comment type="similarity">
    <text evidence="3">Belongs to the class-II aminoacyl-tRNA synthetase family. Type-1 seryl-tRNA synthetase subfamily.</text>
</comment>
<dbReference type="InterPro" id="IPR002314">
    <property type="entry name" value="aa-tRNA-synt_IIb"/>
</dbReference>
<reference evidence="16" key="1">
    <citation type="submission" date="2018-05" db="EMBL/GenBank/DDBJ databases">
        <authorList>
            <person name="Lanie J.A."/>
            <person name="Ng W.-L."/>
            <person name="Kazmierczak K.M."/>
            <person name="Andrzejewski T.M."/>
            <person name="Davidsen T.M."/>
            <person name="Wayne K.J."/>
            <person name="Tettelin H."/>
            <person name="Glass J.I."/>
            <person name="Rusch D."/>
            <person name="Podicherti R."/>
            <person name="Tsui H.-C.T."/>
            <person name="Winkler M.E."/>
        </authorList>
    </citation>
    <scope>NUCLEOTIDE SEQUENCE</scope>
</reference>
<dbReference type="NCBIfam" id="TIGR00414">
    <property type="entry name" value="serS"/>
    <property type="match status" value="1"/>
</dbReference>
<comment type="catalytic activity">
    <reaction evidence="14">
        <text>tRNA(Ser) + L-serine + ATP = L-seryl-tRNA(Ser) + AMP + diphosphate + H(+)</text>
        <dbReference type="Rhea" id="RHEA:12292"/>
        <dbReference type="Rhea" id="RHEA-COMP:9669"/>
        <dbReference type="Rhea" id="RHEA-COMP:9703"/>
        <dbReference type="ChEBI" id="CHEBI:15378"/>
        <dbReference type="ChEBI" id="CHEBI:30616"/>
        <dbReference type="ChEBI" id="CHEBI:33019"/>
        <dbReference type="ChEBI" id="CHEBI:33384"/>
        <dbReference type="ChEBI" id="CHEBI:78442"/>
        <dbReference type="ChEBI" id="CHEBI:78533"/>
        <dbReference type="ChEBI" id="CHEBI:456215"/>
        <dbReference type="EC" id="6.1.1.11"/>
    </reaction>
</comment>
<dbReference type="Pfam" id="PF00587">
    <property type="entry name" value="tRNA-synt_2b"/>
    <property type="match status" value="1"/>
</dbReference>
<evidence type="ECO:0000256" key="12">
    <source>
        <dbReference type="ARBA" id="ARBA00033352"/>
    </source>
</evidence>
<protein>
    <recommendedName>
        <fullName evidence="4">serine--tRNA ligase</fullName>
        <ecNumber evidence="4">6.1.1.11</ecNumber>
    </recommendedName>
    <alternativeName>
        <fullName evidence="11">Seryl-tRNA synthetase</fullName>
    </alternativeName>
    <alternativeName>
        <fullName evidence="12">Seryl-tRNA(Ser/Sec) synthetase</fullName>
    </alternativeName>
</protein>
<proteinExistence type="inferred from homology"/>
<dbReference type="PROSITE" id="PS50862">
    <property type="entry name" value="AA_TRNA_LIGASE_II"/>
    <property type="match status" value="1"/>
</dbReference>
<keyword evidence="9" id="KW-0648">Protein biosynthesis</keyword>
<dbReference type="AlphaFoldDB" id="A0A381RIV4"/>
<evidence type="ECO:0000256" key="8">
    <source>
        <dbReference type="ARBA" id="ARBA00022840"/>
    </source>
</evidence>
<feature type="domain" description="Aminoacyl-transfer RNA synthetases class-II family profile" evidence="15">
    <location>
        <begin position="45"/>
        <end position="321"/>
    </location>
</feature>
<dbReference type="InterPro" id="IPR033729">
    <property type="entry name" value="SerRS_core"/>
</dbReference>
<evidence type="ECO:0000256" key="11">
    <source>
        <dbReference type="ARBA" id="ARBA00031113"/>
    </source>
</evidence>
<dbReference type="InterPro" id="IPR045864">
    <property type="entry name" value="aa-tRNA-synth_II/BPL/LPL"/>
</dbReference>
<evidence type="ECO:0000256" key="6">
    <source>
        <dbReference type="ARBA" id="ARBA00022598"/>
    </source>
</evidence>
<dbReference type="PANTHER" id="PTHR43697">
    <property type="entry name" value="SERYL-TRNA SYNTHETASE"/>
    <property type="match status" value="1"/>
</dbReference>
<keyword evidence="10" id="KW-0030">Aminoacyl-tRNA synthetase</keyword>
<gene>
    <name evidence="16" type="ORF">METZ01_LOCUS44590</name>
</gene>
<evidence type="ECO:0000256" key="9">
    <source>
        <dbReference type="ARBA" id="ARBA00022917"/>
    </source>
</evidence>
<evidence type="ECO:0000256" key="3">
    <source>
        <dbReference type="ARBA" id="ARBA00010728"/>
    </source>
</evidence>
<keyword evidence="6" id="KW-0436">Ligase</keyword>
<keyword evidence="5" id="KW-0963">Cytoplasm</keyword>
<dbReference type="GO" id="GO:0004828">
    <property type="term" value="F:serine-tRNA ligase activity"/>
    <property type="evidence" value="ECO:0007669"/>
    <property type="project" value="UniProtKB-EC"/>
</dbReference>
<dbReference type="EMBL" id="UINC01002000">
    <property type="protein sequence ID" value="SUZ91736.1"/>
    <property type="molecule type" value="Genomic_DNA"/>
</dbReference>
<keyword evidence="8" id="KW-0067">ATP-binding</keyword>
<dbReference type="EC" id="6.1.1.11" evidence="4"/>
<name>A0A381RIV4_9ZZZZ</name>
<evidence type="ECO:0000256" key="4">
    <source>
        <dbReference type="ARBA" id="ARBA00012840"/>
    </source>
</evidence>
<dbReference type="GO" id="GO:0005524">
    <property type="term" value="F:ATP binding"/>
    <property type="evidence" value="ECO:0007669"/>
    <property type="project" value="UniProtKB-KW"/>
</dbReference>
<evidence type="ECO:0000256" key="14">
    <source>
        <dbReference type="ARBA" id="ARBA00048823"/>
    </source>
</evidence>
<feature type="non-terminal residue" evidence="16">
    <location>
        <position position="1"/>
    </location>
</feature>
<comment type="catalytic activity">
    <reaction evidence="13">
        <text>tRNA(Sec) + L-serine + ATP = L-seryl-tRNA(Sec) + AMP + diphosphate + H(+)</text>
        <dbReference type="Rhea" id="RHEA:42580"/>
        <dbReference type="Rhea" id="RHEA-COMP:9742"/>
        <dbReference type="Rhea" id="RHEA-COMP:10128"/>
        <dbReference type="ChEBI" id="CHEBI:15378"/>
        <dbReference type="ChEBI" id="CHEBI:30616"/>
        <dbReference type="ChEBI" id="CHEBI:33019"/>
        <dbReference type="ChEBI" id="CHEBI:33384"/>
        <dbReference type="ChEBI" id="CHEBI:78442"/>
        <dbReference type="ChEBI" id="CHEBI:78533"/>
        <dbReference type="ChEBI" id="CHEBI:456215"/>
        <dbReference type="EC" id="6.1.1.11"/>
    </reaction>
</comment>
<accession>A0A381RIV4</accession>
<dbReference type="CDD" id="cd00770">
    <property type="entry name" value="SerRS_core"/>
    <property type="match status" value="1"/>
</dbReference>
<dbReference type="SUPFAM" id="SSF55681">
    <property type="entry name" value="Class II aaRS and biotin synthetases"/>
    <property type="match status" value="1"/>
</dbReference>
<evidence type="ECO:0000256" key="10">
    <source>
        <dbReference type="ARBA" id="ARBA00023146"/>
    </source>
</evidence>
<evidence type="ECO:0000256" key="7">
    <source>
        <dbReference type="ARBA" id="ARBA00022741"/>
    </source>
</evidence>